<dbReference type="Proteomes" id="UP000189796">
    <property type="component" value="Chromosome I"/>
</dbReference>
<dbReference type="RefSeq" id="WP_079607287.1">
    <property type="nucleotide sequence ID" value="NZ_LT670817.1"/>
</dbReference>
<gene>
    <name evidence="2" type="ORF">SAMN05443248_3189</name>
</gene>
<evidence type="ECO:0000313" key="3">
    <source>
        <dbReference type="Proteomes" id="UP000189796"/>
    </source>
</evidence>
<proteinExistence type="predicted"/>
<accession>A0A1M5P1E6</accession>
<evidence type="ECO:0000256" key="1">
    <source>
        <dbReference type="SAM" id="MobiDB-lite"/>
    </source>
</evidence>
<dbReference type="EMBL" id="LT670817">
    <property type="protein sequence ID" value="SHG95654.1"/>
    <property type="molecule type" value="Genomic_DNA"/>
</dbReference>
<dbReference type="AlphaFoldDB" id="A0A1M5P1E6"/>
<name>A0A1M5P1E6_9BRAD</name>
<dbReference type="OrthoDB" id="462337at2"/>
<protein>
    <submittedName>
        <fullName evidence="2">Uncharacterized protein</fullName>
    </submittedName>
</protein>
<sequence>MVDWSDDRIAALSDQDLKNLLVNAERKSVADVIAQCKAEMEKRDAAKPRKASKPRTELKEFEHEVSGQLAAVGKEMAEKYDLSEETAKANSAGVKGFRSHRLLDAKGYAKLGGHQRDGTVAVDRYISYRRGNGIVTLGVWLLKDAPIEDHEFHVSAPAEMIEGGKSFSEVRPGVSEKDAQETRQMRAFKDLPSAAAAFDAALAKITA</sequence>
<reference evidence="2 3" key="1">
    <citation type="submission" date="2016-11" db="EMBL/GenBank/DDBJ databases">
        <authorList>
            <person name="Jaros S."/>
            <person name="Januszkiewicz K."/>
            <person name="Wedrychowicz H."/>
        </authorList>
    </citation>
    <scope>NUCLEOTIDE SEQUENCE [LARGE SCALE GENOMIC DNA]</scope>
    <source>
        <strain evidence="2 3">GAS138</strain>
    </source>
</reference>
<evidence type="ECO:0000313" key="2">
    <source>
        <dbReference type="EMBL" id="SHG95654.1"/>
    </source>
</evidence>
<feature type="region of interest" description="Disordered" evidence="1">
    <location>
        <begin position="41"/>
        <end position="60"/>
    </location>
</feature>
<organism evidence="2 3">
    <name type="scientific">Bradyrhizobium erythrophlei</name>
    <dbReference type="NCBI Taxonomy" id="1437360"/>
    <lineage>
        <taxon>Bacteria</taxon>
        <taxon>Pseudomonadati</taxon>
        <taxon>Pseudomonadota</taxon>
        <taxon>Alphaproteobacteria</taxon>
        <taxon>Hyphomicrobiales</taxon>
        <taxon>Nitrobacteraceae</taxon>
        <taxon>Bradyrhizobium</taxon>
    </lineage>
</organism>